<dbReference type="AlphaFoldDB" id="E3Q956"/>
<gene>
    <name evidence="1" type="ORF">GLRG_01730</name>
</gene>
<dbReference type="GeneID" id="24407095"/>
<dbReference type="EMBL" id="GG697337">
    <property type="protein sequence ID" value="EFQ27235.1"/>
    <property type="molecule type" value="Genomic_DNA"/>
</dbReference>
<dbReference type="Proteomes" id="UP000008782">
    <property type="component" value="Unassembled WGS sequence"/>
</dbReference>
<dbReference type="VEuPathDB" id="FungiDB:GLRG_01730"/>
<reference evidence="2" key="1">
    <citation type="journal article" date="2012" name="Nat. Genet.">
        <title>Lifestyle transitions in plant pathogenic Colletotrichum fungi deciphered by genome and transcriptome analyses.</title>
        <authorList>
            <person name="O'Connell R.J."/>
            <person name="Thon M.R."/>
            <person name="Hacquard S."/>
            <person name="Amyotte S.G."/>
            <person name="Kleemann J."/>
            <person name="Torres M.F."/>
            <person name="Damm U."/>
            <person name="Buiate E.A."/>
            <person name="Epstein L."/>
            <person name="Alkan N."/>
            <person name="Altmueller J."/>
            <person name="Alvarado-Balderrama L."/>
            <person name="Bauser C.A."/>
            <person name="Becker C."/>
            <person name="Birren B.W."/>
            <person name="Chen Z."/>
            <person name="Choi J."/>
            <person name="Crouch J.A."/>
            <person name="Duvick J.P."/>
            <person name="Farman M.A."/>
            <person name="Gan P."/>
            <person name="Heiman D."/>
            <person name="Henrissat B."/>
            <person name="Howard R.J."/>
            <person name="Kabbage M."/>
            <person name="Koch C."/>
            <person name="Kracher B."/>
            <person name="Kubo Y."/>
            <person name="Law A.D."/>
            <person name="Lebrun M.-H."/>
            <person name="Lee Y.-H."/>
            <person name="Miyara I."/>
            <person name="Moore N."/>
            <person name="Neumann U."/>
            <person name="Nordstroem K."/>
            <person name="Panaccione D.G."/>
            <person name="Panstruga R."/>
            <person name="Place M."/>
            <person name="Proctor R.H."/>
            <person name="Prusky D."/>
            <person name="Rech G."/>
            <person name="Reinhardt R."/>
            <person name="Rollins J.A."/>
            <person name="Rounsley S."/>
            <person name="Schardl C.L."/>
            <person name="Schwartz D.C."/>
            <person name="Shenoy N."/>
            <person name="Shirasu K."/>
            <person name="Sikhakolli U.R."/>
            <person name="Stueber K."/>
            <person name="Sukno S.A."/>
            <person name="Sweigard J.A."/>
            <person name="Takano Y."/>
            <person name="Takahara H."/>
            <person name="Trail F."/>
            <person name="van der Does H.C."/>
            <person name="Voll L.M."/>
            <person name="Will I."/>
            <person name="Young S."/>
            <person name="Zeng Q."/>
            <person name="Zhang J."/>
            <person name="Zhou S."/>
            <person name="Dickman M.B."/>
            <person name="Schulze-Lefert P."/>
            <person name="Ver Loren van Themaat E."/>
            <person name="Ma L.-J."/>
            <person name="Vaillancourt L.J."/>
        </authorList>
    </citation>
    <scope>NUCLEOTIDE SEQUENCE [LARGE SCALE GENOMIC DNA]</scope>
    <source>
        <strain evidence="2">M1.001 / M2 / FGSC 10212</strain>
    </source>
</reference>
<dbReference type="RefSeq" id="XP_008091255.1">
    <property type="nucleotide sequence ID" value="XM_008093064.1"/>
</dbReference>
<accession>E3Q956</accession>
<protein>
    <submittedName>
        <fullName evidence="1">Uncharacterized protein</fullName>
    </submittedName>
</protein>
<dbReference type="HOGENOM" id="CLU_2904061_0_0_1"/>
<evidence type="ECO:0000313" key="2">
    <source>
        <dbReference type="Proteomes" id="UP000008782"/>
    </source>
</evidence>
<organism evidence="2">
    <name type="scientific">Colletotrichum graminicola (strain M1.001 / M2 / FGSC 10212)</name>
    <name type="common">Maize anthracnose fungus</name>
    <name type="synonym">Glomerella graminicola</name>
    <dbReference type="NCBI Taxonomy" id="645133"/>
    <lineage>
        <taxon>Eukaryota</taxon>
        <taxon>Fungi</taxon>
        <taxon>Dikarya</taxon>
        <taxon>Ascomycota</taxon>
        <taxon>Pezizomycotina</taxon>
        <taxon>Sordariomycetes</taxon>
        <taxon>Hypocreomycetidae</taxon>
        <taxon>Glomerellales</taxon>
        <taxon>Glomerellaceae</taxon>
        <taxon>Colletotrichum</taxon>
        <taxon>Colletotrichum graminicola species complex</taxon>
    </lineage>
</organism>
<proteinExistence type="predicted"/>
<name>E3Q956_COLGM</name>
<sequence length="62" mass="6562">MFEMLYNGYLPCSSDKGDASLIVFKPKLKIDTTRDIKIPSGALNSSRVSATAGKGIEGAIAL</sequence>
<evidence type="ECO:0000313" key="1">
    <source>
        <dbReference type="EMBL" id="EFQ27235.1"/>
    </source>
</evidence>
<keyword evidence="2" id="KW-1185">Reference proteome</keyword>